<dbReference type="Proteomes" id="UP000626026">
    <property type="component" value="Unassembled WGS sequence"/>
</dbReference>
<gene>
    <name evidence="2" type="ORF">IBL26_09150</name>
</gene>
<dbReference type="InterPro" id="IPR050662">
    <property type="entry name" value="Sec-metab_biosynth-thioest"/>
</dbReference>
<dbReference type="PANTHER" id="PTHR23131">
    <property type="entry name" value="ENDORIBONUCLEASE LACTB2"/>
    <property type="match status" value="1"/>
</dbReference>
<dbReference type="Pfam" id="PF00753">
    <property type="entry name" value="Lactamase_B"/>
    <property type="match status" value="1"/>
</dbReference>
<name>A0ABR7RKZ4_9PROT</name>
<dbReference type="InterPro" id="IPR036388">
    <property type="entry name" value="WH-like_DNA-bd_sf"/>
</dbReference>
<dbReference type="Gene3D" id="3.60.15.10">
    <property type="entry name" value="Ribonuclease Z/Hydroxyacylglutathione hydrolase-like"/>
    <property type="match status" value="1"/>
</dbReference>
<evidence type="ECO:0000313" key="2">
    <source>
        <dbReference type="EMBL" id="MBC9206998.1"/>
    </source>
</evidence>
<evidence type="ECO:0000313" key="3">
    <source>
        <dbReference type="Proteomes" id="UP000626026"/>
    </source>
</evidence>
<dbReference type="SMART" id="SM00849">
    <property type="entry name" value="Lactamase_B"/>
    <property type="match status" value="1"/>
</dbReference>
<evidence type="ECO:0000259" key="1">
    <source>
        <dbReference type="SMART" id="SM00849"/>
    </source>
</evidence>
<dbReference type="InterPro" id="IPR001279">
    <property type="entry name" value="Metallo-B-lactamas"/>
</dbReference>
<organism evidence="2 3">
    <name type="scientific">Teichococcus aerophilus</name>
    <dbReference type="NCBI Taxonomy" id="1224513"/>
    <lineage>
        <taxon>Bacteria</taxon>
        <taxon>Pseudomonadati</taxon>
        <taxon>Pseudomonadota</taxon>
        <taxon>Alphaproteobacteria</taxon>
        <taxon>Acetobacterales</taxon>
        <taxon>Roseomonadaceae</taxon>
        <taxon>Roseomonas</taxon>
    </lineage>
</organism>
<dbReference type="Gene3D" id="1.10.10.10">
    <property type="entry name" value="Winged helix-like DNA-binding domain superfamily/Winged helix DNA-binding domain"/>
    <property type="match status" value="1"/>
</dbReference>
<dbReference type="InterPro" id="IPR048933">
    <property type="entry name" value="B_lactamase-like_C"/>
</dbReference>
<feature type="domain" description="Metallo-beta-lactamase" evidence="1">
    <location>
        <begin position="29"/>
        <end position="245"/>
    </location>
</feature>
<reference evidence="2 3" key="1">
    <citation type="journal article" date="2013" name="Int. J. Syst. Evol. Microbiol.">
        <title>Roseomonas aerophila sp. nov., isolated from air.</title>
        <authorList>
            <person name="Kim S.J."/>
            <person name="Weon H.Y."/>
            <person name="Ahn J.H."/>
            <person name="Hong S.B."/>
            <person name="Seok S.J."/>
            <person name="Whang K.S."/>
            <person name="Kwon S.W."/>
        </authorList>
    </citation>
    <scope>NUCLEOTIDE SEQUENCE [LARGE SCALE GENOMIC DNA]</scope>
    <source>
        <strain evidence="2 3">NBRC 108923</strain>
    </source>
</reference>
<dbReference type="Pfam" id="PF21221">
    <property type="entry name" value="B_lactamase-like_C"/>
    <property type="match status" value="1"/>
</dbReference>
<proteinExistence type="predicted"/>
<protein>
    <submittedName>
        <fullName evidence="2">MBL fold metallo-hydrolase</fullName>
    </submittedName>
</protein>
<keyword evidence="3" id="KW-1185">Reference proteome</keyword>
<dbReference type="RefSeq" id="WP_187784171.1">
    <property type="nucleotide sequence ID" value="NZ_JACTVA010000012.1"/>
</dbReference>
<sequence length="332" mass="36939">MQPPLPGETTAILPDMRWVRMPLPFPPHHVNCWLLRDGDGWLLIDAGANVPGAQALWDSIFASTLGGVPVTRMLATHFHYDHVGLAGWMCDRWHAPLLMSRTEYLLSRMLLAEDPQTLMRQQQDLGRRAGAPASYLEYLENRQPLFRTEVTPLPPSFQRLRAGDTLRIGGRDWLVQVGQGHAPEMVCLYCAELGVLIGADQILPRISPYIGVMSWEIEGDPLADFLTSNHSFLDLPEDTLVLPSHGDPFTGLHSRIAWLDEHHAERLGTLAQALATPMTAYEASRVLFPRVMEDNQISFVLGEGMAHLHRLMGIGAVVREAGADGVAVYRHV</sequence>
<dbReference type="PANTHER" id="PTHR23131:SF4">
    <property type="entry name" value="METALLO-BETA-LACTAMASE SUPERFAMILY POTEIN"/>
    <property type="match status" value="1"/>
</dbReference>
<dbReference type="SUPFAM" id="SSF56281">
    <property type="entry name" value="Metallo-hydrolase/oxidoreductase"/>
    <property type="match status" value="1"/>
</dbReference>
<dbReference type="InterPro" id="IPR036866">
    <property type="entry name" value="RibonucZ/Hydroxyglut_hydro"/>
</dbReference>
<comment type="caution">
    <text evidence="2">The sequence shown here is derived from an EMBL/GenBank/DDBJ whole genome shotgun (WGS) entry which is preliminary data.</text>
</comment>
<accession>A0ABR7RKZ4</accession>
<dbReference type="EMBL" id="JACTVA010000012">
    <property type="protein sequence ID" value="MBC9206998.1"/>
    <property type="molecule type" value="Genomic_DNA"/>
</dbReference>